<name>A0A6A4T9X9_SCOMX</name>
<dbReference type="Proteomes" id="UP000438429">
    <property type="component" value="Unassembled WGS sequence"/>
</dbReference>
<protein>
    <submittedName>
        <fullName evidence="1">Uncharacterized protein</fullName>
    </submittedName>
</protein>
<proteinExistence type="predicted"/>
<organism evidence="1 2">
    <name type="scientific">Scophthalmus maximus</name>
    <name type="common">Turbot</name>
    <name type="synonym">Psetta maxima</name>
    <dbReference type="NCBI Taxonomy" id="52904"/>
    <lineage>
        <taxon>Eukaryota</taxon>
        <taxon>Metazoa</taxon>
        <taxon>Chordata</taxon>
        <taxon>Craniata</taxon>
        <taxon>Vertebrata</taxon>
        <taxon>Euteleostomi</taxon>
        <taxon>Actinopterygii</taxon>
        <taxon>Neopterygii</taxon>
        <taxon>Teleostei</taxon>
        <taxon>Neoteleostei</taxon>
        <taxon>Acanthomorphata</taxon>
        <taxon>Carangaria</taxon>
        <taxon>Pleuronectiformes</taxon>
        <taxon>Pleuronectoidei</taxon>
        <taxon>Scophthalmidae</taxon>
        <taxon>Scophthalmus</taxon>
    </lineage>
</organism>
<accession>A0A6A4T9X9</accession>
<evidence type="ECO:0000313" key="2">
    <source>
        <dbReference type="Proteomes" id="UP000438429"/>
    </source>
</evidence>
<evidence type="ECO:0000313" key="1">
    <source>
        <dbReference type="EMBL" id="KAF0039974.1"/>
    </source>
</evidence>
<dbReference type="AlphaFoldDB" id="A0A6A4T9X9"/>
<dbReference type="EMBL" id="VEVO01000007">
    <property type="protein sequence ID" value="KAF0039974.1"/>
    <property type="molecule type" value="Genomic_DNA"/>
</dbReference>
<sequence>MRGSEKNDSHSSSKLFRFALLTLCVYPCLRQRQHGRRDWTTADLQPQTFGAGVMCSVIKQNGAGGGVLVAGLGNKNRSKQLSEFLARLTWKAVGGCDGRRGRHSDSEQYAHLPLTFLCVRRSAAAFPHDSHLLPPARSAERRRECDTFAIHF</sequence>
<comment type="caution">
    <text evidence="1">The sequence shown here is derived from an EMBL/GenBank/DDBJ whole genome shotgun (WGS) entry which is preliminary data.</text>
</comment>
<reference evidence="1 2" key="1">
    <citation type="submission" date="2019-06" db="EMBL/GenBank/DDBJ databases">
        <title>Draft genomes of female and male turbot (Scophthalmus maximus).</title>
        <authorList>
            <person name="Xu H."/>
            <person name="Xu X.-W."/>
            <person name="Shao C."/>
            <person name="Chen S."/>
        </authorList>
    </citation>
    <scope>NUCLEOTIDE SEQUENCE [LARGE SCALE GENOMIC DNA]</scope>
    <source>
        <strain evidence="1">Ysfricsl-2016a</strain>
        <tissue evidence="1">Blood</tissue>
    </source>
</reference>
<gene>
    <name evidence="1" type="ORF">F2P81_008209</name>
</gene>